<name>A0A2V3W145_9BACI</name>
<dbReference type="Proteomes" id="UP000247978">
    <property type="component" value="Unassembled WGS sequence"/>
</dbReference>
<proteinExistence type="predicted"/>
<protein>
    <submittedName>
        <fullName evidence="1">Uncharacterized protein</fullName>
    </submittedName>
</protein>
<keyword evidence="2" id="KW-1185">Reference proteome</keyword>
<evidence type="ECO:0000313" key="2">
    <source>
        <dbReference type="Proteomes" id="UP000247978"/>
    </source>
</evidence>
<dbReference type="EMBL" id="QJJQ01000018">
    <property type="protein sequence ID" value="PXW82489.1"/>
    <property type="molecule type" value="Genomic_DNA"/>
</dbReference>
<dbReference type="AlphaFoldDB" id="A0A2V3W145"/>
<accession>A0A2V3W145</accession>
<comment type="caution">
    <text evidence="1">The sequence shown here is derived from an EMBL/GenBank/DDBJ whole genome shotgun (WGS) entry which is preliminary data.</text>
</comment>
<reference evidence="1 2" key="1">
    <citation type="submission" date="2018-05" db="EMBL/GenBank/DDBJ databases">
        <title>Genomic Encyclopedia of Type Strains, Phase IV (KMG-IV): sequencing the most valuable type-strain genomes for metagenomic binning, comparative biology and taxonomic classification.</title>
        <authorList>
            <person name="Goeker M."/>
        </authorList>
    </citation>
    <scope>NUCLEOTIDE SEQUENCE [LARGE SCALE GENOMIC DNA]</scope>
    <source>
        <strain evidence="1 2">DSM 28556</strain>
    </source>
</reference>
<sequence length="38" mass="4340">MCLTLAGLLFTMADVTELKIESKILKQEMKKLTNKNQN</sequence>
<evidence type="ECO:0000313" key="1">
    <source>
        <dbReference type="EMBL" id="PXW82489.1"/>
    </source>
</evidence>
<organism evidence="1 2">
    <name type="scientific">Pseudogracilibacillus auburnensis</name>
    <dbReference type="NCBI Taxonomy" id="1494959"/>
    <lineage>
        <taxon>Bacteria</taxon>
        <taxon>Bacillati</taxon>
        <taxon>Bacillota</taxon>
        <taxon>Bacilli</taxon>
        <taxon>Bacillales</taxon>
        <taxon>Bacillaceae</taxon>
        <taxon>Pseudogracilibacillus</taxon>
    </lineage>
</organism>
<gene>
    <name evidence="1" type="ORF">DFR56_11865</name>
</gene>